<evidence type="ECO:0000313" key="3">
    <source>
        <dbReference type="Proteomes" id="UP000663203"/>
    </source>
</evidence>
<keyword evidence="3" id="KW-1185">Reference proteome</keyword>
<organism evidence="2 3">
    <name type="scientific">Haloterrigena alkaliphila</name>
    <dbReference type="NCBI Taxonomy" id="2816475"/>
    <lineage>
        <taxon>Archaea</taxon>
        <taxon>Methanobacteriati</taxon>
        <taxon>Methanobacteriota</taxon>
        <taxon>Stenosarchaea group</taxon>
        <taxon>Halobacteria</taxon>
        <taxon>Halobacteriales</taxon>
        <taxon>Natrialbaceae</taxon>
        <taxon>Haloterrigena</taxon>
    </lineage>
</organism>
<evidence type="ECO:0000313" key="2">
    <source>
        <dbReference type="EMBL" id="QSW98145.1"/>
    </source>
</evidence>
<name>A0A8A2VD39_9EURY</name>
<dbReference type="Pfam" id="PF01909">
    <property type="entry name" value="NTP_transf_2"/>
    <property type="match status" value="1"/>
</dbReference>
<dbReference type="AlphaFoldDB" id="A0A8A2VD39"/>
<dbReference type="GeneID" id="63188052"/>
<dbReference type="SUPFAM" id="SSF81301">
    <property type="entry name" value="Nucleotidyltransferase"/>
    <property type="match status" value="1"/>
</dbReference>
<feature type="domain" description="Polymerase nucleotidyl transferase" evidence="1">
    <location>
        <begin position="9"/>
        <end position="59"/>
    </location>
</feature>
<dbReference type="PANTHER" id="PTHR33933">
    <property type="entry name" value="NUCLEOTIDYLTRANSFERASE"/>
    <property type="match status" value="1"/>
</dbReference>
<dbReference type="Gene3D" id="3.30.460.10">
    <property type="entry name" value="Beta Polymerase, domain 2"/>
    <property type="match status" value="1"/>
</dbReference>
<dbReference type="PANTHER" id="PTHR33933:SF1">
    <property type="entry name" value="PROTEIN ADENYLYLTRANSFERASE MNTA-RELATED"/>
    <property type="match status" value="1"/>
</dbReference>
<reference evidence="2 3" key="1">
    <citation type="submission" date="2021-03" db="EMBL/GenBank/DDBJ databases">
        <title>Haloterrigena longa sp. nov. and Haloterrigena limicola sp. nov., extremely halophilic archaea isolated from a salt lake.</title>
        <authorList>
            <person name="Henglin C."/>
        </authorList>
    </citation>
    <scope>NUCLEOTIDE SEQUENCE [LARGE SCALE GENOMIC DNA]</scope>
    <source>
        <strain evidence="2 3">KZCA68</strain>
    </source>
</reference>
<dbReference type="InterPro" id="IPR002934">
    <property type="entry name" value="Polymerase_NTP_transf_dom"/>
</dbReference>
<accession>A0A8A2VD39</accession>
<gene>
    <name evidence="2" type="ORF">J0X25_12065</name>
</gene>
<dbReference type="RefSeq" id="WP_207287762.1">
    <property type="nucleotide sequence ID" value="NZ_CP071462.1"/>
</dbReference>
<protein>
    <submittedName>
        <fullName evidence="2">Nucleotidyltransferase domain-containing protein</fullName>
    </submittedName>
</protein>
<evidence type="ECO:0000259" key="1">
    <source>
        <dbReference type="Pfam" id="PF01909"/>
    </source>
</evidence>
<dbReference type="InterPro" id="IPR052548">
    <property type="entry name" value="Type_VII_TA_antitoxin"/>
</dbReference>
<sequence>MGRHYIEDELDDVKGIVLFGSVARGTADRQSDIDLWVLVGGDHMQQRHNANKLEKRLADLRIPRTVAAADAAEADFESNWAEIRARLEDDDQAWTSAERHSFEMIVETPRSIVNQSDRVDAERLFGDGITLYSTETLERVKLEVLRDE</sequence>
<dbReference type="EMBL" id="CP071462">
    <property type="protein sequence ID" value="QSW98145.1"/>
    <property type="molecule type" value="Genomic_DNA"/>
</dbReference>
<dbReference type="CDD" id="cd05403">
    <property type="entry name" value="NT_KNTase_like"/>
    <property type="match status" value="1"/>
</dbReference>
<proteinExistence type="predicted"/>
<dbReference type="Proteomes" id="UP000663203">
    <property type="component" value="Chromosome"/>
</dbReference>
<dbReference type="InterPro" id="IPR043519">
    <property type="entry name" value="NT_sf"/>
</dbReference>
<dbReference type="KEGG" id="hakz:J0X25_12065"/>
<dbReference type="GO" id="GO:0016779">
    <property type="term" value="F:nucleotidyltransferase activity"/>
    <property type="evidence" value="ECO:0007669"/>
    <property type="project" value="InterPro"/>
</dbReference>